<organism evidence="1 2">
    <name type="scientific">Flemingia macrophylla</name>
    <dbReference type="NCBI Taxonomy" id="520843"/>
    <lineage>
        <taxon>Eukaryota</taxon>
        <taxon>Viridiplantae</taxon>
        <taxon>Streptophyta</taxon>
        <taxon>Embryophyta</taxon>
        <taxon>Tracheophyta</taxon>
        <taxon>Spermatophyta</taxon>
        <taxon>Magnoliopsida</taxon>
        <taxon>eudicotyledons</taxon>
        <taxon>Gunneridae</taxon>
        <taxon>Pentapetalae</taxon>
        <taxon>rosids</taxon>
        <taxon>fabids</taxon>
        <taxon>Fabales</taxon>
        <taxon>Fabaceae</taxon>
        <taxon>Papilionoideae</taxon>
        <taxon>50 kb inversion clade</taxon>
        <taxon>NPAAA clade</taxon>
        <taxon>indigoferoid/millettioid clade</taxon>
        <taxon>Phaseoleae</taxon>
        <taxon>Flemingia</taxon>
    </lineage>
</organism>
<accession>A0ABD1N1E6</accession>
<protein>
    <submittedName>
        <fullName evidence="1">Uncharacterized protein</fullName>
    </submittedName>
</protein>
<evidence type="ECO:0000313" key="1">
    <source>
        <dbReference type="EMBL" id="KAL2341582.1"/>
    </source>
</evidence>
<dbReference type="AlphaFoldDB" id="A0ABD1N1E6"/>
<dbReference type="EMBL" id="JBGMDY010000003">
    <property type="protein sequence ID" value="KAL2341582.1"/>
    <property type="molecule type" value="Genomic_DNA"/>
</dbReference>
<reference evidence="1 2" key="1">
    <citation type="submission" date="2024-08" db="EMBL/GenBank/DDBJ databases">
        <title>Insights into the chromosomal genome structure of Flemingia macrophylla.</title>
        <authorList>
            <person name="Ding Y."/>
            <person name="Zhao Y."/>
            <person name="Bi W."/>
            <person name="Wu M."/>
            <person name="Zhao G."/>
            <person name="Gong Y."/>
            <person name="Li W."/>
            <person name="Zhang P."/>
        </authorList>
    </citation>
    <scope>NUCLEOTIDE SEQUENCE [LARGE SCALE GENOMIC DNA]</scope>
    <source>
        <strain evidence="1">DYQJB</strain>
        <tissue evidence="1">Leaf</tissue>
    </source>
</reference>
<sequence>MGKMIKEAELGSVSTVAGGEQLEDMNKRRTQAGVGCRIFPVLDQVKKFIPFLRHISDKVAKYMSNNLNLTVFLGTIHKTKSSVVPKSYKIFLYKELMKKGSR</sequence>
<gene>
    <name evidence="1" type="ORF">Fmac_009522</name>
</gene>
<proteinExistence type="predicted"/>
<name>A0ABD1N1E6_9FABA</name>
<evidence type="ECO:0000313" key="2">
    <source>
        <dbReference type="Proteomes" id="UP001603857"/>
    </source>
</evidence>
<comment type="caution">
    <text evidence="1">The sequence shown here is derived from an EMBL/GenBank/DDBJ whole genome shotgun (WGS) entry which is preliminary data.</text>
</comment>
<keyword evidence="2" id="KW-1185">Reference proteome</keyword>
<dbReference type="Proteomes" id="UP001603857">
    <property type="component" value="Unassembled WGS sequence"/>
</dbReference>